<dbReference type="Proteomes" id="UP000325315">
    <property type="component" value="Unassembled WGS sequence"/>
</dbReference>
<dbReference type="OrthoDB" id="1645289at2759"/>
<keyword evidence="2" id="KW-1185">Reference proteome</keyword>
<evidence type="ECO:0000313" key="2">
    <source>
        <dbReference type="Proteomes" id="UP000325315"/>
    </source>
</evidence>
<organism evidence="1 2">
    <name type="scientific">Gossypium australe</name>
    <dbReference type="NCBI Taxonomy" id="47621"/>
    <lineage>
        <taxon>Eukaryota</taxon>
        <taxon>Viridiplantae</taxon>
        <taxon>Streptophyta</taxon>
        <taxon>Embryophyta</taxon>
        <taxon>Tracheophyta</taxon>
        <taxon>Spermatophyta</taxon>
        <taxon>Magnoliopsida</taxon>
        <taxon>eudicotyledons</taxon>
        <taxon>Gunneridae</taxon>
        <taxon>Pentapetalae</taxon>
        <taxon>rosids</taxon>
        <taxon>malvids</taxon>
        <taxon>Malvales</taxon>
        <taxon>Malvaceae</taxon>
        <taxon>Malvoideae</taxon>
        <taxon>Gossypium</taxon>
    </lineage>
</organism>
<proteinExistence type="predicted"/>
<dbReference type="AlphaFoldDB" id="A0A5B6WDZ7"/>
<comment type="caution">
    <text evidence="1">The sequence shown here is derived from an EMBL/GenBank/DDBJ whole genome shotgun (WGS) entry which is preliminary data.</text>
</comment>
<dbReference type="EMBL" id="SMMG02000003">
    <property type="protein sequence ID" value="KAA3479870.1"/>
    <property type="molecule type" value="Genomic_DNA"/>
</dbReference>
<accession>A0A5B6WDZ7</accession>
<protein>
    <submittedName>
        <fullName evidence="1">Zinc finger, CCHC-type</fullName>
    </submittedName>
</protein>
<reference evidence="2" key="1">
    <citation type="journal article" date="2019" name="Plant Biotechnol. J.">
        <title>Genome sequencing of the Australian wild diploid species Gossypium australe highlights disease resistance and delayed gland morphogenesis.</title>
        <authorList>
            <person name="Cai Y."/>
            <person name="Cai X."/>
            <person name="Wang Q."/>
            <person name="Wang P."/>
            <person name="Zhang Y."/>
            <person name="Cai C."/>
            <person name="Xu Y."/>
            <person name="Wang K."/>
            <person name="Zhou Z."/>
            <person name="Wang C."/>
            <person name="Geng S."/>
            <person name="Li B."/>
            <person name="Dong Q."/>
            <person name="Hou Y."/>
            <person name="Wang H."/>
            <person name="Ai P."/>
            <person name="Liu Z."/>
            <person name="Yi F."/>
            <person name="Sun M."/>
            <person name="An G."/>
            <person name="Cheng J."/>
            <person name="Zhang Y."/>
            <person name="Shi Q."/>
            <person name="Xie Y."/>
            <person name="Shi X."/>
            <person name="Chang Y."/>
            <person name="Huang F."/>
            <person name="Chen Y."/>
            <person name="Hong S."/>
            <person name="Mi L."/>
            <person name="Sun Q."/>
            <person name="Zhang L."/>
            <person name="Zhou B."/>
            <person name="Peng R."/>
            <person name="Zhang X."/>
            <person name="Liu F."/>
        </authorList>
    </citation>
    <scope>NUCLEOTIDE SEQUENCE [LARGE SCALE GENOMIC DNA]</scope>
    <source>
        <strain evidence="2">cv. PA1801</strain>
    </source>
</reference>
<gene>
    <name evidence="1" type="ORF">EPI10_020348</name>
</gene>
<sequence length="82" mass="9412">MSFQDKKEKFNSNRYKSTSIQKKGESVDQVEYARVICSLMYLMSCTRPDIAFIVNSLSMFTSNPRLENNCEGTEISHIYSGL</sequence>
<name>A0A5B6WDZ7_9ROSI</name>
<evidence type="ECO:0000313" key="1">
    <source>
        <dbReference type="EMBL" id="KAA3479870.1"/>
    </source>
</evidence>